<sequence>MSLRRLVLLRHGQTDYNVAGRMQGHIDSMLTETGVAQAAAVAPEIARIAPDRLISSDLRRAVDTADVVGAACGLPVKFDSRLRETHLGEWQGRTVPEIEEGWPGAIAAWRSDPAWRPPGGESRIDVVRRAQPVVDELDEEYASAPDATVVLVAHGGLIGGLVSGLLALPTSSWPAIGGIGNCHWAVLARRADHPRWRLAGYNVGTS</sequence>
<dbReference type="PROSITE" id="PS00175">
    <property type="entry name" value="PG_MUTASE"/>
    <property type="match status" value="1"/>
</dbReference>
<name>A0ABW4FBC6_9PSEU</name>
<evidence type="ECO:0000313" key="2">
    <source>
        <dbReference type="EMBL" id="MFD1524082.1"/>
    </source>
</evidence>
<protein>
    <submittedName>
        <fullName evidence="2">Histidine phosphatase family protein</fullName>
    </submittedName>
</protein>
<dbReference type="PANTHER" id="PTHR46517">
    <property type="entry name" value="FRUCTOSE-2,6-BISPHOSPHATASE TIGAR"/>
    <property type="match status" value="1"/>
</dbReference>
<dbReference type="PANTHER" id="PTHR46517:SF1">
    <property type="entry name" value="FRUCTOSE-2,6-BISPHOSPHATASE TIGAR"/>
    <property type="match status" value="1"/>
</dbReference>
<reference evidence="3" key="1">
    <citation type="journal article" date="2019" name="Int. J. Syst. Evol. Microbiol.">
        <title>The Global Catalogue of Microorganisms (GCM) 10K type strain sequencing project: providing services to taxonomists for standard genome sequencing and annotation.</title>
        <authorList>
            <consortium name="The Broad Institute Genomics Platform"/>
            <consortium name="The Broad Institute Genome Sequencing Center for Infectious Disease"/>
            <person name="Wu L."/>
            <person name="Ma J."/>
        </authorList>
    </citation>
    <scope>NUCLEOTIDE SEQUENCE [LARGE SCALE GENOMIC DNA]</scope>
    <source>
        <strain evidence="3">CCM 7043</strain>
    </source>
</reference>
<dbReference type="InterPro" id="IPR001345">
    <property type="entry name" value="PG/BPGM_mutase_AS"/>
</dbReference>
<evidence type="ECO:0000313" key="3">
    <source>
        <dbReference type="Proteomes" id="UP001597114"/>
    </source>
</evidence>
<gene>
    <name evidence="2" type="ORF">ACFSJD_41810</name>
</gene>
<evidence type="ECO:0000256" key="1">
    <source>
        <dbReference type="ARBA" id="ARBA00022801"/>
    </source>
</evidence>
<dbReference type="InterPro" id="IPR029033">
    <property type="entry name" value="His_PPase_superfam"/>
</dbReference>
<dbReference type="InterPro" id="IPR051695">
    <property type="entry name" value="Phosphoglycerate_Mutase"/>
</dbReference>
<dbReference type="InterPro" id="IPR013078">
    <property type="entry name" value="His_Pase_superF_clade-1"/>
</dbReference>
<proteinExistence type="predicted"/>
<dbReference type="Proteomes" id="UP001597114">
    <property type="component" value="Unassembled WGS sequence"/>
</dbReference>
<comment type="caution">
    <text evidence="2">The sequence shown here is derived from an EMBL/GenBank/DDBJ whole genome shotgun (WGS) entry which is preliminary data.</text>
</comment>
<dbReference type="SUPFAM" id="SSF53254">
    <property type="entry name" value="Phosphoglycerate mutase-like"/>
    <property type="match status" value="1"/>
</dbReference>
<dbReference type="RefSeq" id="WP_344726708.1">
    <property type="nucleotide sequence ID" value="NZ_BAAAUS010000039.1"/>
</dbReference>
<keyword evidence="3" id="KW-1185">Reference proteome</keyword>
<accession>A0ABW4FBC6</accession>
<dbReference type="EMBL" id="JBHUCO010000076">
    <property type="protein sequence ID" value="MFD1524082.1"/>
    <property type="molecule type" value="Genomic_DNA"/>
</dbReference>
<dbReference type="SMART" id="SM00855">
    <property type="entry name" value="PGAM"/>
    <property type="match status" value="1"/>
</dbReference>
<dbReference type="Pfam" id="PF00300">
    <property type="entry name" value="His_Phos_1"/>
    <property type="match status" value="1"/>
</dbReference>
<keyword evidence="1" id="KW-0378">Hydrolase</keyword>
<dbReference type="CDD" id="cd07067">
    <property type="entry name" value="HP_PGM_like"/>
    <property type="match status" value="1"/>
</dbReference>
<dbReference type="Gene3D" id="3.40.50.1240">
    <property type="entry name" value="Phosphoglycerate mutase-like"/>
    <property type="match status" value="1"/>
</dbReference>
<organism evidence="2 3">
    <name type="scientific">Pseudonocardia yunnanensis</name>
    <dbReference type="NCBI Taxonomy" id="58107"/>
    <lineage>
        <taxon>Bacteria</taxon>
        <taxon>Bacillati</taxon>
        <taxon>Actinomycetota</taxon>
        <taxon>Actinomycetes</taxon>
        <taxon>Pseudonocardiales</taxon>
        <taxon>Pseudonocardiaceae</taxon>
        <taxon>Pseudonocardia</taxon>
    </lineage>
</organism>